<evidence type="ECO:0000256" key="5">
    <source>
        <dbReference type="ARBA" id="ARBA00023600"/>
    </source>
</evidence>
<evidence type="ECO:0000313" key="7">
    <source>
        <dbReference type="EMBL" id="PFT50916.1"/>
    </source>
</evidence>
<feature type="transmembrane region" description="Helical" evidence="6">
    <location>
        <begin position="21"/>
        <end position="38"/>
    </location>
</feature>
<reference evidence="7 8" key="1">
    <citation type="submission" date="2017-09" db="EMBL/GenBank/DDBJ databases">
        <title>Large-scale bioinformatics analysis of Bacillus genomes uncovers conserved roles of natural products in bacterial physiology.</title>
        <authorList>
            <consortium name="Agbiome Team Llc"/>
            <person name="Bleich R.M."/>
            <person name="Grubbs K.J."/>
            <person name="Santa Maria K.C."/>
            <person name="Allen S.E."/>
            <person name="Farag S."/>
            <person name="Shank E.A."/>
            <person name="Bowers A."/>
        </authorList>
    </citation>
    <scope>NUCLEOTIDE SEQUENCE [LARGE SCALE GENOMIC DNA]</scope>
    <source>
        <strain evidence="7 8">AFS065400</strain>
    </source>
</reference>
<dbReference type="EMBL" id="NVCO01000007">
    <property type="protein sequence ID" value="PFT50916.1"/>
    <property type="molecule type" value="Genomic_DNA"/>
</dbReference>
<sequence>MIEKGKRSLPFISHKKKTERRITVNVALNNQSIYYAWVTSFTALVNYLFGSWHVSLGVLFTFMALDILTGIAKGASTSGVRSRVMMYGLFRKAGILVVIIIANMMDKMLGNDMPIFRTIVVGFYVAVEGISITENLMLLGVPVPQFIIQYLEHYKEAQEQKGDELSKKRL</sequence>
<evidence type="ECO:0000256" key="3">
    <source>
        <dbReference type="ARBA" id="ARBA00022989"/>
    </source>
</evidence>
<gene>
    <name evidence="7" type="ORF">COK72_02585</name>
</gene>
<dbReference type="AlphaFoldDB" id="A0A9X7AS92"/>
<proteinExistence type="inferred from homology"/>
<keyword evidence="3 6" id="KW-1133">Transmembrane helix</keyword>
<feature type="transmembrane region" description="Helical" evidence="6">
    <location>
        <begin position="50"/>
        <end position="72"/>
    </location>
</feature>
<evidence type="ECO:0000313" key="8">
    <source>
        <dbReference type="Proteomes" id="UP000226106"/>
    </source>
</evidence>
<evidence type="ECO:0000256" key="6">
    <source>
        <dbReference type="SAM" id="Phobius"/>
    </source>
</evidence>
<organism evidence="7 8">
    <name type="scientific">Bacillus thuringiensis</name>
    <dbReference type="NCBI Taxonomy" id="1428"/>
    <lineage>
        <taxon>Bacteria</taxon>
        <taxon>Bacillati</taxon>
        <taxon>Bacillota</taxon>
        <taxon>Bacilli</taxon>
        <taxon>Bacillales</taxon>
        <taxon>Bacillaceae</taxon>
        <taxon>Bacillus</taxon>
        <taxon>Bacillus cereus group</taxon>
    </lineage>
</organism>
<evidence type="ECO:0000256" key="2">
    <source>
        <dbReference type="ARBA" id="ARBA00022692"/>
    </source>
</evidence>
<protein>
    <submittedName>
        <fullName evidence="7">Holin</fullName>
    </submittedName>
</protein>
<feature type="transmembrane region" description="Helical" evidence="6">
    <location>
        <begin position="84"/>
        <end position="102"/>
    </location>
</feature>
<evidence type="ECO:0000256" key="4">
    <source>
        <dbReference type="ARBA" id="ARBA00023136"/>
    </source>
</evidence>
<comment type="similarity">
    <text evidence="5">Belongs to the bacteriophage holin family. Cp-1 holin subfamily.</text>
</comment>
<comment type="caution">
    <text evidence="7">The sequence shown here is derived from an EMBL/GenBank/DDBJ whole genome shotgun (WGS) entry which is preliminary data.</text>
</comment>
<evidence type="ECO:0000256" key="1">
    <source>
        <dbReference type="ARBA" id="ARBA00004141"/>
    </source>
</evidence>
<keyword evidence="2 6" id="KW-0812">Transmembrane</keyword>
<accession>A0A9X7AS92</accession>
<dbReference type="Proteomes" id="UP000226106">
    <property type="component" value="Unassembled WGS sequence"/>
</dbReference>
<dbReference type="NCBIfam" id="TIGR01593">
    <property type="entry name" value="holin_tox_secr"/>
    <property type="match status" value="1"/>
</dbReference>
<dbReference type="GO" id="GO:0016020">
    <property type="term" value="C:membrane"/>
    <property type="evidence" value="ECO:0007669"/>
    <property type="project" value="UniProtKB-SubCell"/>
</dbReference>
<dbReference type="Pfam" id="PF05105">
    <property type="entry name" value="Phage_holin_4_1"/>
    <property type="match status" value="1"/>
</dbReference>
<keyword evidence="4 6" id="KW-0472">Membrane</keyword>
<comment type="subcellular location">
    <subcellularLocation>
        <location evidence="1">Membrane</location>
        <topology evidence="1">Multi-pass membrane protein</topology>
    </subcellularLocation>
</comment>
<name>A0A9X7AS92_BACTU</name>
<feature type="transmembrane region" description="Helical" evidence="6">
    <location>
        <begin position="114"/>
        <end position="132"/>
    </location>
</feature>
<dbReference type="InterPro" id="IPR006480">
    <property type="entry name" value="Phage_holin_4_1"/>
</dbReference>